<feature type="domain" description="Protein kinase" evidence="2">
    <location>
        <begin position="80"/>
        <end position="347"/>
    </location>
</feature>
<dbReference type="Pfam" id="PF05147">
    <property type="entry name" value="LANC_like"/>
    <property type="match status" value="1"/>
</dbReference>
<dbReference type="SMART" id="SM00220">
    <property type="entry name" value="S_TKc"/>
    <property type="match status" value="1"/>
</dbReference>
<dbReference type="PANTHER" id="PTHR12736:SF7">
    <property type="entry name" value="LANC-LIKE PROTEIN 3"/>
    <property type="match status" value="1"/>
</dbReference>
<keyword evidence="1" id="KW-0862">Zinc</keyword>
<feature type="binding site" evidence="1">
    <location>
        <position position="672"/>
    </location>
    <ligand>
        <name>Zn(2+)</name>
        <dbReference type="ChEBI" id="CHEBI:29105"/>
    </ligand>
</feature>
<organism evidence="3 4">
    <name type="scientific">Brevibacillus laterosporus</name>
    <name type="common">Bacillus laterosporus</name>
    <dbReference type="NCBI Taxonomy" id="1465"/>
    <lineage>
        <taxon>Bacteria</taxon>
        <taxon>Bacillati</taxon>
        <taxon>Bacillota</taxon>
        <taxon>Bacilli</taxon>
        <taxon>Bacillales</taxon>
        <taxon>Paenibacillaceae</taxon>
        <taxon>Brevibacillus</taxon>
    </lineage>
</organism>
<dbReference type="GO" id="GO:0005886">
    <property type="term" value="C:plasma membrane"/>
    <property type="evidence" value="ECO:0007669"/>
    <property type="project" value="TreeGrafter"/>
</dbReference>
<dbReference type="SUPFAM" id="SSF158745">
    <property type="entry name" value="LanC-like"/>
    <property type="match status" value="1"/>
</dbReference>
<dbReference type="AlphaFoldDB" id="A0AAP3DK92"/>
<proteinExistence type="predicted"/>
<sequence length="758" mass="85744">MKIIDSDAAGLLEEFRNPNSILEAVVNYSLKRRLDPEETLNNAFPLLRNLRSSRILVPANSEEASHIVPTLPTGIRVDNWEILQCMQVLEDTEVYQVKEENGTLRALKIARKMSDEEVNKTLTREATIMERLDGIYNPRIQHTGWFQGRRYLVMEWCSGKIASIVAEEFRKSSDGKRNAKVLDICCKILEAYASLHVQDVIHADVHPRNILIDEVGGIKIIDFGLARMEQQKQHFENPKRAGVGFYFEPEYAEAYLHGKDPETVSIMSEQYALGALLYLLLTGRHYLDFSFEKMEMFRQISKENPLPFTYRGMEPWPEVEVSLTRALSKNPEERFPSVAAFARHLRVALESMQVNSTEHSSRNLSNPTILGEELLQVMLQRYSTLGTLISKGLPHAPTSSVNFGAAGIAYMFYRIACLRNDPTLLATADLWVNRAKRECVKKSAFHSEELDLTEKVIGPVSIYHTVSGVHCVQALINNAMGDLSSLSEAIQHFVATSQSTCENPDLTIGRSSTLIGCAHLINSIPYDGLVDRSLLLELGQNVVEEIWSQINLYAPIHECKELPWLGIAHGWAGILYATLQWCQILGITPTYEVEKRLWQLANLAEAKGQGVCWKRSPGDNTVWAGWCHGTAGYTHLWSLAYEVYGDFRLFELAERSAWYTWTELDGNSSNLCCGLAGQSYALLNIYKYTRDRKWLDRARKIGEKAMSNMSSPWLRSHSLYWGDVGIALLIADLSNPEYACMPLFEAEYSPLRESLLSK</sequence>
<dbReference type="PROSITE" id="PS50011">
    <property type="entry name" value="PROTEIN_KINASE_DOM"/>
    <property type="match status" value="1"/>
</dbReference>
<keyword evidence="3" id="KW-0418">Kinase</keyword>
<dbReference type="Pfam" id="PF00069">
    <property type="entry name" value="Pkinase"/>
    <property type="match status" value="1"/>
</dbReference>
<dbReference type="GO" id="GO:0004672">
    <property type="term" value="F:protein kinase activity"/>
    <property type="evidence" value="ECO:0007669"/>
    <property type="project" value="InterPro"/>
</dbReference>
<dbReference type="Proteomes" id="UP001077662">
    <property type="component" value="Unassembled WGS sequence"/>
</dbReference>
<dbReference type="GO" id="GO:0046872">
    <property type="term" value="F:metal ion binding"/>
    <property type="evidence" value="ECO:0007669"/>
    <property type="project" value="UniProtKB-KW"/>
</dbReference>
<dbReference type="InterPro" id="IPR012341">
    <property type="entry name" value="6hp_glycosidase-like_sf"/>
</dbReference>
<dbReference type="EMBL" id="JAPTNE010000052">
    <property type="protein sequence ID" value="MCZ0810024.1"/>
    <property type="molecule type" value="Genomic_DNA"/>
</dbReference>
<feature type="binding site" evidence="1">
    <location>
        <position position="627"/>
    </location>
    <ligand>
        <name>Zn(2+)</name>
        <dbReference type="ChEBI" id="CHEBI:29105"/>
    </ligand>
</feature>
<dbReference type="InterPro" id="IPR000719">
    <property type="entry name" value="Prot_kinase_dom"/>
</dbReference>
<dbReference type="GO" id="GO:0005524">
    <property type="term" value="F:ATP binding"/>
    <property type="evidence" value="ECO:0007669"/>
    <property type="project" value="InterPro"/>
</dbReference>
<dbReference type="InterPro" id="IPR007822">
    <property type="entry name" value="LANC-like"/>
</dbReference>
<dbReference type="PANTHER" id="PTHR12736">
    <property type="entry name" value="LANC-LIKE PROTEIN"/>
    <property type="match status" value="1"/>
</dbReference>
<comment type="caution">
    <text evidence="3">The sequence shown here is derived from an EMBL/GenBank/DDBJ whole genome shotgun (WGS) entry which is preliminary data.</text>
</comment>
<dbReference type="GO" id="GO:0005975">
    <property type="term" value="P:carbohydrate metabolic process"/>
    <property type="evidence" value="ECO:0007669"/>
    <property type="project" value="InterPro"/>
</dbReference>
<dbReference type="SMART" id="SM01260">
    <property type="entry name" value="LANC_like"/>
    <property type="match status" value="1"/>
</dbReference>
<reference evidence="3" key="1">
    <citation type="submission" date="2022-09" db="EMBL/GenBank/DDBJ databases">
        <title>Genome analysis and characterization of larvicidal activity of Brevibacillus strains.</title>
        <authorList>
            <person name="Patrusheva E.V."/>
            <person name="Izotova A.O."/>
            <person name="Toshchakov S.V."/>
            <person name="Sineoky S.P."/>
        </authorList>
    </citation>
    <scope>NUCLEOTIDE SEQUENCE</scope>
    <source>
        <strain evidence="3">VKPM_B-13247</strain>
    </source>
</reference>
<dbReference type="RefSeq" id="WP_258434851.1">
    <property type="nucleotide sequence ID" value="NZ_JANSGW010000052.1"/>
</dbReference>
<protein>
    <submittedName>
        <fullName evidence="3">Protein kinase</fullName>
    </submittedName>
</protein>
<dbReference type="InterPro" id="IPR011009">
    <property type="entry name" value="Kinase-like_dom_sf"/>
</dbReference>
<keyword evidence="1" id="KW-0479">Metal-binding</keyword>
<evidence type="ECO:0000313" key="4">
    <source>
        <dbReference type="Proteomes" id="UP001077662"/>
    </source>
</evidence>
<gene>
    <name evidence="3" type="ORF">O0554_24535</name>
</gene>
<dbReference type="SUPFAM" id="SSF56112">
    <property type="entry name" value="Protein kinase-like (PK-like)"/>
    <property type="match status" value="1"/>
</dbReference>
<dbReference type="Gene3D" id="1.10.510.10">
    <property type="entry name" value="Transferase(Phosphotransferase) domain 1"/>
    <property type="match status" value="1"/>
</dbReference>
<keyword evidence="3" id="KW-0808">Transferase</keyword>
<name>A0AAP3DK92_BRELA</name>
<evidence type="ECO:0000259" key="2">
    <source>
        <dbReference type="PROSITE" id="PS50011"/>
    </source>
</evidence>
<evidence type="ECO:0000256" key="1">
    <source>
        <dbReference type="PIRSR" id="PIRSR607822-1"/>
    </source>
</evidence>
<dbReference type="Gene3D" id="1.50.10.10">
    <property type="match status" value="1"/>
</dbReference>
<dbReference type="PRINTS" id="PR01950">
    <property type="entry name" value="LANCSUPER"/>
</dbReference>
<accession>A0AAP3DK92</accession>
<dbReference type="GO" id="GO:0031179">
    <property type="term" value="P:peptide modification"/>
    <property type="evidence" value="ECO:0007669"/>
    <property type="project" value="InterPro"/>
</dbReference>
<evidence type="ECO:0000313" key="3">
    <source>
        <dbReference type="EMBL" id="MCZ0810024.1"/>
    </source>
</evidence>